<proteinExistence type="predicted"/>
<comment type="caution">
    <text evidence="2">The sequence shown here is derived from an EMBL/GenBank/DDBJ whole genome shotgun (WGS) entry which is preliminary data.</text>
</comment>
<feature type="transmembrane region" description="Helical" evidence="1">
    <location>
        <begin position="42"/>
        <end position="59"/>
    </location>
</feature>
<dbReference type="EMBL" id="JBEWYP010000002">
    <property type="protein sequence ID" value="MET7028885.1"/>
    <property type="molecule type" value="Genomic_DNA"/>
</dbReference>
<keyword evidence="1" id="KW-1133">Transmembrane helix</keyword>
<keyword evidence="3" id="KW-1185">Reference proteome</keyword>
<keyword evidence="1" id="KW-0472">Membrane</keyword>
<feature type="transmembrane region" description="Helical" evidence="1">
    <location>
        <begin position="12"/>
        <end position="30"/>
    </location>
</feature>
<gene>
    <name evidence="2" type="ORF">ABXZ32_05740</name>
</gene>
<name>A0ABV2TUE4_9FLAO</name>
<evidence type="ECO:0000313" key="2">
    <source>
        <dbReference type="EMBL" id="MET7028885.1"/>
    </source>
</evidence>
<evidence type="ECO:0000313" key="3">
    <source>
        <dbReference type="Proteomes" id="UP001549773"/>
    </source>
</evidence>
<organism evidence="2 3">
    <name type="scientific">Sediminicola luteus</name>
    <dbReference type="NCBI Taxonomy" id="319238"/>
    <lineage>
        <taxon>Bacteria</taxon>
        <taxon>Pseudomonadati</taxon>
        <taxon>Bacteroidota</taxon>
        <taxon>Flavobacteriia</taxon>
        <taxon>Flavobacteriales</taxon>
        <taxon>Flavobacteriaceae</taxon>
        <taxon>Sediminicola</taxon>
    </lineage>
</organism>
<evidence type="ECO:0000256" key="1">
    <source>
        <dbReference type="SAM" id="Phobius"/>
    </source>
</evidence>
<dbReference type="RefSeq" id="WP_354617713.1">
    <property type="nucleotide sequence ID" value="NZ_JBEWYP010000002.1"/>
</dbReference>
<protein>
    <recommendedName>
        <fullName evidence="4">SMODS-associating 2TM beta-strand rich effector domain-containing protein</fullName>
    </recommendedName>
</protein>
<reference evidence="2 3" key="1">
    <citation type="submission" date="2024-07" db="EMBL/GenBank/DDBJ databases">
        <title>The genome sequence of type strain Sediminicola luteus GDMCC 1.2596T.</title>
        <authorList>
            <person name="Liu Y."/>
        </authorList>
    </citation>
    <scope>NUCLEOTIDE SEQUENCE [LARGE SCALE GENOMIC DNA]</scope>
    <source>
        <strain evidence="2 3">GDMCC 1.2596</strain>
    </source>
</reference>
<evidence type="ECO:0008006" key="4">
    <source>
        <dbReference type="Google" id="ProtNLM"/>
    </source>
</evidence>
<sequence>MNITRIIINRLLFRFLPLVVLFVFGVYYAGITFDTIFKKLSFPYLVLMAALVYYCYDLIKHVQKAVLRKKLLQQAQLEDIPANVDLPSKLNFLDKRLSINEMSIDVSFKNNVILHLSKAKKQIEIKKAFGKKILSFHEIKFIFLEYNQYEKDTLIDQFASGSLYDKNVWKNSIRAMLKNGNSITLFEVKLEETNNEQMVDAQISGKYEEKSYLDNGKKIVCLFSNYTDKKYLIVNNTV</sequence>
<keyword evidence="1" id="KW-0812">Transmembrane</keyword>
<accession>A0ABV2TUE4</accession>
<dbReference type="Proteomes" id="UP001549773">
    <property type="component" value="Unassembled WGS sequence"/>
</dbReference>